<dbReference type="CDD" id="cd11299">
    <property type="entry name" value="O-FucT_plant"/>
    <property type="match status" value="1"/>
</dbReference>
<evidence type="ECO:0000256" key="9">
    <source>
        <dbReference type="ARBA" id="ARBA00023253"/>
    </source>
</evidence>
<dbReference type="EnsemblPlants" id="Pp3c2_10610V3.5">
    <property type="protein sequence ID" value="Pp3c2_10610V3.5"/>
    <property type="gene ID" value="Pp3c2_10610"/>
</dbReference>
<evidence type="ECO:0000256" key="11">
    <source>
        <dbReference type="ARBA" id="ARBA00030350"/>
    </source>
</evidence>
<evidence type="ECO:0000256" key="10">
    <source>
        <dbReference type="ARBA" id="ARBA00023277"/>
    </source>
</evidence>
<evidence type="ECO:0000256" key="13">
    <source>
        <dbReference type="SAM" id="Phobius"/>
    </source>
</evidence>
<reference evidence="14 15" key="2">
    <citation type="journal article" date="2018" name="Plant J.">
        <title>The Physcomitrella patens chromosome-scale assembly reveals moss genome structure and evolution.</title>
        <authorList>
            <person name="Lang D."/>
            <person name="Ullrich K.K."/>
            <person name="Murat F."/>
            <person name="Fuchs J."/>
            <person name="Jenkins J."/>
            <person name="Haas F.B."/>
            <person name="Piednoel M."/>
            <person name="Gundlach H."/>
            <person name="Van Bel M."/>
            <person name="Meyberg R."/>
            <person name="Vives C."/>
            <person name="Morata J."/>
            <person name="Symeonidi A."/>
            <person name="Hiss M."/>
            <person name="Muchero W."/>
            <person name="Kamisugi Y."/>
            <person name="Saleh O."/>
            <person name="Blanc G."/>
            <person name="Decker E.L."/>
            <person name="van Gessel N."/>
            <person name="Grimwood J."/>
            <person name="Hayes R.D."/>
            <person name="Graham S.W."/>
            <person name="Gunter L.E."/>
            <person name="McDaniel S.F."/>
            <person name="Hoernstein S.N.W."/>
            <person name="Larsson A."/>
            <person name="Li F.W."/>
            <person name="Perroud P.F."/>
            <person name="Phillips J."/>
            <person name="Ranjan P."/>
            <person name="Rokshar D.S."/>
            <person name="Rothfels C.J."/>
            <person name="Schneider L."/>
            <person name="Shu S."/>
            <person name="Stevenson D.W."/>
            <person name="Thummler F."/>
            <person name="Tillich M."/>
            <person name="Villarreal Aguilar J.C."/>
            <person name="Widiez T."/>
            <person name="Wong G.K."/>
            <person name="Wymore A."/>
            <person name="Zhang Y."/>
            <person name="Zimmer A.D."/>
            <person name="Quatrano R.S."/>
            <person name="Mayer K.F.X."/>
            <person name="Goodstein D."/>
            <person name="Casacuberta J.M."/>
            <person name="Vandepoele K."/>
            <person name="Reski R."/>
            <person name="Cuming A.C."/>
            <person name="Tuskan G.A."/>
            <person name="Maumus F."/>
            <person name="Salse J."/>
            <person name="Schmutz J."/>
            <person name="Rensing S.A."/>
        </authorList>
    </citation>
    <scope>NUCLEOTIDE SEQUENCE [LARGE SCALE GENOMIC DNA]</scope>
    <source>
        <strain evidence="14 15">cv. Gransden 2004</strain>
    </source>
</reference>
<evidence type="ECO:0000256" key="8">
    <source>
        <dbReference type="ARBA" id="ARBA00023180"/>
    </source>
</evidence>
<evidence type="ECO:0000256" key="7">
    <source>
        <dbReference type="ARBA" id="ARBA00023136"/>
    </source>
</evidence>
<evidence type="ECO:0000256" key="4">
    <source>
        <dbReference type="ARBA" id="ARBA00022679"/>
    </source>
</evidence>
<dbReference type="InParanoid" id="A0A7I4FJM8"/>
<protein>
    <recommendedName>
        <fullName evidence="11">O-fucosyltransferase family protein</fullName>
    </recommendedName>
</protein>
<evidence type="ECO:0000256" key="1">
    <source>
        <dbReference type="ARBA" id="ARBA00004167"/>
    </source>
</evidence>
<dbReference type="InterPro" id="IPR052272">
    <property type="entry name" value="GT106_glycosyltransferase"/>
</dbReference>
<keyword evidence="15" id="KW-1185">Reference proteome</keyword>
<keyword evidence="8" id="KW-0325">Glycoprotein</keyword>
<dbReference type="GO" id="GO:0016757">
    <property type="term" value="F:glycosyltransferase activity"/>
    <property type="evidence" value="ECO:0007669"/>
    <property type="project" value="UniProtKB-KW"/>
</dbReference>
<dbReference type="PANTHER" id="PTHR31933">
    <property type="entry name" value="O-FUCOSYLTRANSFERASE 2-RELATED"/>
    <property type="match status" value="1"/>
</dbReference>
<dbReference type="GO" id="GO:0006004">
    <property type="term" value="P:fucose metabolic process"/>
    <property type="evidence" value="ECO:0007669"/>
    <property type="project" value="UniProtKB-KW"/>
</dbReference>
<dbReference type="AlphaFoldDB" id="A0A7I4FJM8"/>
<evidence type="ECO:0000256" key="6">
    <source>
        <dbReference type="ARBA" id="ARBA00022989"/>
    </source>
</evidence>
<evidence type="ECO:0000256" key="2">
    <source>
        <dbReference type="ARBA" id="ARBA00007737"/>
    </source>
</evidence>
<evidence type="ECO:0000256" key="3">
    <source>
        <dbReference type="ARBA" id="ARBA00022676"/>
    </source>
</evidence>
<dbReference type="Proteomes" id="UP000006727">
    <property type="component" value="Chromosome 2"/>
</dbReference>
<reference evidence="14" key="3">
    <citation type="submission" date="2020-12" db="UniProtKB">
        <authorList>
            <consortium name="EnsemblPlants"/>
        </authorList>
    </citation>
    <scope>IDENTIFICATION</scope>
</reference>
<keyword evidence="7 13" id="KW-0472">Membrane</keyword>
<keyword evidence="6 13" id="KW-1133">Transmembrane helix</keyword>
<keyword evidence="5 13" id="KW-0812">Transmembrane</keyword>
<feature type="transmembrane region" description="Helical" evidence="13">
    <location>
        <begin position="174"/>
        <end position="193"/>
    </location>
</feature>
<organism evidence="14 15">
    <name type="scientific">Physcomitrium patens</name>
    <name type="common">Spreading-leaved earth moss</name>
    <name type="synonym">Physcomitrella patens</name>
    <dbReference type="NCBI Taxonomy" id="3218"/>
    <lineage>
        <taxon>Eukaryota</taxon>
        <taxon>Viridiplantae</taxon>
        <taxon>Streptophyta</taxon>
        <taxon>Embryophyta</taxon>
        <taxon>Bryophyta</taxon>
        <taxon>Bryophytina</taxon>
        <taxon>Bryopsida</taxon>
        <taxon>Funariidae</taxon>
        <taxon>Funariales</taxon>
        <taxon>Funariaceae</taxon>
        <taxon>Physcomitrium</taxon>
    </lineage>
</organism>
<keyword evidence="10" id="KW-0119">Carbohydrate metabolism</keyword>
<dbReference type="InterPro" id="IPR019378">
    <property type="entry name" value="GDP-Fuc_O-FucTrfase"/>
</dbReference>
<keyword evidence="9" id="KW-0294">Fucose metabolism</keyword>
<keyword evidence="4" id="KW-0808">Transferase</keyword>
<dbReference type="PANTHER" id="PTHR31933:SF9">
    <property type="entry name" value="O-FUCOSYLTRANSFERASE 2"/>
    <property type="match status" value="1"/>
</dbReference>
<dbReference type="Pfam" id="PF10250">
    <property type="entry name" value="O-FucT"/>
    <property type="match status" value="1"/>
</dbReference>
<name>A0A7I4FJM8_PHYPA</name>
<dbReference type="InterPro" id="IPR024709">
    <property type="entry name" value="FucosylTrfase_pln"/>
</dbReference>
<dbReference type="EMBL" id="ABEU02000002">
    <property type="status" value="NOT_ANNOTATED_CDS"/>
    <property type="molecule type" value="Genomic_DNA"/>
</dbReference>
<dbReference type="GO" id="GO:0016020">
    <property type="term" value="C:membrane"/>
    <property type="evidence" value="ECO:0007669"/>
    <property type="project" value="UniProtKB-SubCell"/>
</dbReference>
<proteinExistence type="inferred from homology"/>
<evidence type="ECO:0000313" key="14">
    <source>
        <dbReference type="EnsemblPlants" id="Pp3c2_10610V3.5"/>
    </source>
</evidence>
<dbReference type="Gramene" id="Pp3c2_10610V3.5">
    <property type="protein sequence ID" value="Pp3c2_10610V3.5"/>
    <property type="gene ID" value="Pp3c2_10610"/>
</dbReference>
<accession>A0A7I4FJM8</accession>
<feature type="compositionally biased region" description="Basic and acidic residues" evidence="12">
    <location>
        <begin position="25"/>
        <end position="48"/>
    </location>
</feature>
<evidence type="ECO:0000313" key="15">
    <source>
        <dbReference type="Proteomes" id="UP000006727"/>
    </source>
</evidence>
<comment type="similarity">
    <text evidence="2">Belongs to the glycosyltransferase GT106 family.</text>
</comment>
<sequence length="717" mass="80654">MGFRREVQPIPLMDEAFGDPGSHGRAGDGEKQVSPVRESRLSALRRTDSVVQGGFSSSGRTTPTLLQRSNSMSADKLWSNSQQSGLSSPTTRSRQNAAFRTQAGPPPSPRSDLLSRPHSPVPRSPRALPPETSLPESGRGSPRFISLSSQSAFQQFTGGNTFSMKGRGRILKRGGTVFFVTLFLWFALNWWYLSSFQQSALQSLENLETPQADSVRQVGVVNRSSAVLYERMLALAAHELAENEFKPEPDVLWEEPTQNAITWLPCANQRAEDHIPPPPLEHMTGYIMINANGGLNQQRVAICNGVAVTRLLNASLVLPRFLFNSVWRDSSQFGDIYDEAYFMNHLKEDVRIVKELPLELQSLDLEAIEAVVTEIDVPKEAKPSFYLKHILPLLMEKQVVLFEGFGNRLAFDPVPFDIQRLRCRCNFHALKFVPKLLELGGLIVERMRDKHPRWGPNDDDFDAEENPHLSGTERIPIRSAKPVPKYLAVHMRFEMDMVAYSLCEFGGGETEKKELQAYRALHFPILAKLEQDGRLGTADVQRELGHCPLMPEESFLMLAALGFRRGTRILLAGAHMYGGEKKMTILKNLYPNIVTKEELLTPEELEPLRNHSSQLAVLDYLGCAMADAFAMTDSGSQLSSLVSGHRIYHGSGHRPTIRPNKKRLAAIFEHNATIEWSHFENRIRKMVAETKRIAARPISRSVYRHPRCLECMCKHEV</sequence>
<feature type="region of interest" description="Disordered" evidence="12">
    <location>
        <begin position="1"/>
        <end position="141"/>
    </location>
</feature>
<keyword evidence="3" id="KW-0328">Glycosyltransferase</keyword>
<comment type="subcellular location">
    <subcellularLocation>
        <location evidence="1">Membrane</location>
        <topology evidence="1">Single-pass membrane protein</topology>
    </subcellularLocation>
</comment>
<feature type="compositionally biased region" description="Polar residues" evidence="12">
    <location>
        <begin position="54"/>
        <end position="99"/>
    </location>
</feature>
<reference evidence="14 15" key="1">
    <citation type="journal article" date="2008" name="Science">
        <title>The Physcomitrella genome reveals evolutionary insights into the conquest of land by plants.</title>
        <authorList>
            <person name="Rensing S."/>
            <person name="Lang D."/>
            <person name="Zimmer A."/>
            <person name="Terry A."/>
            <person name="Salamov A."/>
            <person name="Shapiro H."/>
            <person name="Nishiyama T."/>
            <person name="Perroud P.-F."/>
            <person name="Lindquist E."/>
            <person name="Kamisugi Y."/>
            <person name="Tanahashi T."/>
            <person name="Sakakibara K."/>
            <person name="Fujita T."/>
            <person name="Oishi K."/>
            <person name="Shin-I T."/>
            <person name="Kuroki Y."/>
            <person name="Toyoda A."/>
            <person name="Suzuki Y."/>
            <person name="Hashimoto A."/>
            <person name="Yamaguchi K."/>
            <person name="Sugano A."/>
            <person name="Kohara Y."/>
            <person name="Fujiyama A."/>
            <person name="Anterola A."/>
            <person name="Aoki S."/>
            <person name="Ashton N."/>
            <person name="Barbazuk W.B."/>
            <person name="Barker E."/>
            <person name="Bennetzen J."/>
            <person name="Bezanilla M."/>
            <person name="Blankenship R."/>
            <person name="Cho S.H."/>
            <person name="Dutcher S."/>
            <person name="Estelle M."/>
            <person name="Fawcett J.A."/>
            <person name="Gundlach H."/>
            <person name="Hanada K."/>
            <person name="Heyl A."/>
            <person name="Hicks K.A."/>
            <person name="Hugh J."/>
            <person name="Lohr M."/>
            <person name="Mayer K."/>
            <person name="Melkozernov A."/>
            <person name="Murata T."/>
            <person name="Nelson D."/>
            <person name="Pils B."/>
            <person name="Prigge M."/>
            <person name="Reiss B."/>
            <person name="Renner T."/>
            <person name="Rombauts S."/>
            <person name="Rushton P."/>
            <person name="Sanderfoot A."/>
            <person name="Schween G."/>
            <person name="Shiu S.-H."/>
            <person name="Stueber K."/>
            <person name="Theodoulou F.L."/>
            <person name="Tu H."/>
            <person name="Van de Peer Y."/>
            <person name="Verrier P.J."/>
            <person name="Waters E."/>
            <person name="Wood A."/>
            <person name="Yang L."/>
            <person name="Cove D."/>
            <person name="Cuming A."/>
            <person name="Hasebe M."/>
            <person name="Lucas S."/>
            <person name="Mishler D.B."/>
            <person name="Reski R."/>
            <person name="Grigoriev I."/>
            <person name="Quatrano R.S."/>
            <person name="Boore J.L."/>
        </authorList>
    </citation>
    <scope>NUCLEOTIDE SEQUENCE [LARGE SCALE GENOMIC DNA]</scope>
    <source>
        <strain evidence="14 15">cv. Gransden 2004</strain>
    </source>
</reference>
<dbReference type="FunCoup" id="A0A7I4FJM8">
    <property type="interactions" value="1686"/>
</dbReference>
<evidence type="ECO:0000256" key="5">
    <source>
        <dbReference type="ARBA" id="ARBA00022692"/>
    </source>
</evidence>
<evidence type="ECO:0000256" key="12">
    <source>
        <dbReference type="SAM" id="MobiDB-lite"/>
    </source>
</evidence>